<feature type="domain" description="PAC" evidence="2">
    <location>
        <begin position="284"/>
        <end position="336"/>
    </location>
</feature>
<comment type="caution">
    <text evidence="4">The sequence shown here is derived from an EMBL/GenBank/DDBJ whole genome shotgun (WGS) entry which is preliminary data.</text>
</comment>
<dbReference type="SMART" id="SM00267">
    <property type="entry name" value="GGDEF"/>
    <property type="match status" value="1"/>
</dbReference>
<organism evidence="4 5">
    <name type="scientific">Devosia chinhatensis</name>
    <dbReference type="NCBI Taxonomy" id="429727"/>
    <lineage>
        <taxon>Bacteria</taxon>
        <taxon>Pseudomonadati</taxon>
        <taxon>Pseudomonadota</taxon>
        <taxon>Alphaproteobacteria</taxon>
        <taxon>Hyphomicrobiales</taxon>
        <taxon>Devosiaceae</taxon>
        <taxon>Devosia</taxon>
    </lineage>
</organism>
<accession>A0A0F5FMY6</accession>
<proteinExistence type="predicted"/>
<dbReference type="NCBIfam" id="TIGR00254">
    <property type="entry name" value="GGDEF"/>
    <property type="match status" value="1"/>
</dbReference>
<evidence type="ECO:0000259" key="2">
    <source>
        <dbReference type="PROSITE" id="PS50113"/>
    </source>
</evidence>
<dbReference type="Pfam" id="PF00990">
    <property type="entry name" value="GGDEF"/>
    <property type="match status" value="1"/>
</dbReference>
<dbReference type="NCBIfam" id="TIGR00229">
    <property type="entry name" value="sensory_box"/>
    <property type="match status" value="2"/>
</dbReference>
<feature type="domain" description="PAC" evidence="2">
    <location>
        <begin position="152"/>
        <end position="205"/>
    </location>
</feature>
<feature type="domain" description="PAS" evidence="1">
    <location>
        <begin position="206"/>
        <end position="260"/>
    </location>
</feature>
<sequence>MDRLDVHLHLDQLLRGEIRSWRSECRLRHADHSPLWVMAVATTLSGEGGQDDVLILQLTNIELQKKAEEALAYSEARWNSALESARQGVWDYDLRRDRMFYSRMWRALRGIGDDEDVGADHDAQWLDRIHPEDRDRIALISKKQGQGEDGHDTLQYRERTRDGRYIWILSRGKPIEWDAEGNVVRAVGTDTDITHLKTIEQALAAEKERLRVTLESIADGMISTDAQGNVDFMNEAAEHLTGLSATAAQGRKVEDVFRLFSDAGAVLLDCPVKACFEEGRPVRVEDDAVLFGRDGIRRDIRCTAAPVLADNGRIVGAVLVFQDVTHSRALQRQLAHNASHDPLTGLGNRAYFEDTLDTTIAASRDTGRLSSLIYVDLDHFKPVNDTAGHAAGDALLKQVAQTIRESCRAHDAVARIGGDEFAIILDGCPAPAGKLVAEKIVRAIAALDFAWAGKHYRIGASAGLALISQQPASPLGFMAEADAACYAAKGAGRGRAMAFADMLNPAAQVEGR</sequence>
<dbReference type="Proteomes" id="UP000033649">
    <property type="component" value="Unassembled WGS sequence"/>
</dbReference>
<dbReference type="EMBL" id="JZEY01000054">
    <property type="protein sequence ID" value="KKB10178.1"/>
    <property type="molecule type" value="Genomic_DNA"/>
</dbReference>
<dbReference type="PROSITE" id="PS50113">
    <property type="entry name" value="PAC"/>
    <property type="match status" value="2"/>
</dbReference>
<dbReference type="InterPro" id="IPR035965">
    <property type="entry name" value="PAS-like_dom_sf"/>
</dbReference>
<dbReference type="Gene3D" id="2.10.70.100">
    <property type="match status" value="1"/>
</dbReference>
<dbReference type="AlphaFoldDB" id="A0A0F5FMY6"/>
<dbReference type="InterPro" id="IPR000700">
    <property type="entry name" value="PAS-assoc_C"/>
</dbReference>
<keyword evidence="5" id="KW-1185">Reference proteome</keyword>
<dbReference type="SUPFAM" id="SSF55785">
    <property type="entry name" value="PYP-like sensor domain (PAS domain)"/>
    <property type="match status" value="3"/>
</dbReference>
<protein>
    <recommendedName>
        <fullName evidence="6">Diguanylate cyclase</fullName>
    </recommendedName>
</protein>
<dbReference type="InterPro" id="IPR013655">
    <property type="entry name" value="PAS_fold_3"/>
</dbReference>
<dbReference type="InterPro" id="IPR052155">
    <property type="entry name" value="Biofilm_reg_signaling"/>
</dbReference>
<dbReference type="InterPro" id="IPR001610">
    <property type="entry name" value="PAC"/>
</dbReference>
<dbReference type="Gene3D" id="3.30.70.270">
    <property type="match status" value="1"/>
</dbReference>
<dbReference type="Pfam" id="PF08448">
    <property type="entry name" value="PAS_4"/>
    <property type="match status" value="1"/>
</dbReference>
<evidence type="ECO:0008006" key="6">
    <source>
        <dbReference type="Google" id="ProtNLM"/>
    </source>
</evidence>
<reference evidence="4 5" key="1">
    <citation type="submission" date="2015-03" db="EMBL/GenBank/DDBJ databases">
        <authorList>
            <person name="Hassan Y."/>
            <person name="Lepp D."/>
            <person name="Li X.-Z."/>
            <person name="Zhou T."/>
        </authorList>
    </citation>
    <scope>NUCLEOTIDE SEQUENCE [LARGE SCALE GENOMIC DNA]</scope>
    <source>
        <strain evidence="4 5">IPL18</strain>
    </source>
</reference>
<evidence type="ECO:0000259" key="1">
    <source>
        <dbReference type="PROSITE" id="PS50112"/>
    </source>
</evidence>
<dbReference type="SMART" id="SM00086">
    <property type="entry name" value="PAC"/>
    <property type="match status" value="3"/>
</dbReference>
<evidence type="ECO:0000259" key="3">
    <source>
        <dbReference type="PROSITE" id="PS50887"/>
    </source>
</evidence>
<dbReference type="PATRIC" id="fig|429727.3.peg.294"/>
<dbReference type="FunFam" id="3.30.70.270:FF:000001">
    <property type="entry name" value="Diguanylate cyclase domain protein"/>
    <property type="match status" value="1"/>
</dbReference>
<dbReference type="InterPro" id="IPR000160">
    <property type="entry name" value="GGDEF_dom"/>
</dbReference>
<dbReference type="PROSITE" id="PS50887">
    <property type="entry name" value="GGDEF"/>
    <property type="match status" value="1"/>
</dbReference>
<dbReference type="InterPro" id="IPR013656">
    <property type="entry name" value="PAS_4"/>
</dbReference>
<dbReference type="STRING" id="429727.VE26_01365"/>
<dbReference type="SMART" id="SM00091">
    <property type="entry name" value="PAS"/>
    <property type="match status" value="2"/>
</dbReference>
<evidence type="ECO:0000313" key="4">
    <source>
        <dbReference type="EMBL" id="KKB10178.1"/>
    </source>
</evidence>
<dbReference type="GO" id="GO:0003824">
    <property type="term" value="F:catalytic activity"/>
    <property type="evidence" value="ECO:0007669"/>
    <property type="project" value="UniProtKB-ARBA"/>
</dbReference>
<dbReference type="InterPro" id="IPR029787">
    <property type="entry name" value="Nucleotide_cyclase"/>
</dbReference>
<dbReference type="Pfam" id="PF08447">
    <property type="entry name" value="PAS_3"/>
    <property type="match status" value="1"/>
</dbReference>
<dbReference type="Gene3D" id="3.30.450.20">
    <property type="entry name" value="PAS domain"/>
    <property type="match status" value="3"/>
</dbReference>
<dbReference type="CDD" id="cd01949">
    <property type="entry name" value="GGDEF"/>
    <property type="match status" value="1"/>
</dbReference>
<dbReference type="PANTHER" id="PTHR44757">
    <property type="entry name" value="DIGUANYLATE CYCLASE DGCP"/>
    <property type="match status" value="1"/>
</dbReference>
<evidence type="ECO:0000313" key="5">
    <source>
        <dbReference type="Proteomes" id="UP000033649"/>
    </source>
</evidence>
<feature type="domain" description="PAS" evidence="1">
    <location>
        <begin position="74"/>
        <end position="137"/>
    </location>
</feature>
<gene>
    <name evidence="4" type="ORF">VE26_01365</name>
</gene>
<feature type="domain" description="GGDEF" evidence="3">
    <location>
        <begin position="368"/>
        <end position="501"/>
    </location>
</feature>
<dbReference type="InterPro" id="IPR000014">
    <property type="entry name" value="PAS"/>
</dbReference>
<dbReference type="CDD" id="cd00130">
    <property type="entry name" value="PAS"/>
    <property type="match status" value="2"/>
</dbReference>
<dbReference type="PANTHER" id="PTHR44757:SF4">
    <property type="entry name" value="DIGUANYLATE CYCLASE DGCE-RELATED"/>
    <property type="match status" value="1"/>
</dbReference>
<dbReference type="SUPFAM" id="SSF55073">
    <property type="entry name" value="Nucleotide cyclase"/>
    <property type="match status" value="1"/>
</dbReference>
<dbReference type="PROSITE" id="PS50112">
    <property type="entry name" value="PAS"/>
    <property type="match status" value="2"/>
</dbReference>
<dbReference type="InterPro" id="IPR043128">
    <property type="entry name" value="Rev_trsase/Diguanyl_cyclase"/>
</dbReference>
<name>A0A0F5FMY6_9HYPH</name>